<evidence type="ECO:0000256" key="1">
    <source>
        <dbReference type="SAM" id="Phobius"/>
    </source>
</evidence>
<keyword evidence="1" id="KW-0472">Membrane</keyword>
<evidence type="ECO:0000313" key="2">
    <source>
        <dbReference type="EMBL" id="PVZ09429.1"/>
    </source>
</evidence>
<dbReference type="AlphaFoldDB" id="A0A2U1FBB8"/>
<dbReference type="RefSeq" id="WP_116708626.1">
    <property type="nucleotide sequence ID" value="NZ_QEKW01000006.1"/>
</dbReference>
<keyword evidence="1" id="KW-0812">Transmembrane</keyword>
<gene>
    <name evidence="2" type="ORF">C8D89_10686</name>
</gene>
<feature type="transmembrane region" description="Helical" evidence="1">
    <location>
        <begin position="12"/>
        <end position="36"/>
    </location>
</feature>
<evidence type="ECO:0000313" key="3">
    <source>
        <dbReference type="Proteomes" id="UP000245639"/>
    </source>
</evidence>
<name>A0A2U1FBB8_9PSEU</name>
<dbReference type="Proteomes" id="UP000245639">
    <property type="component" value="Unassembled WGS sequence"/>
</dbReference>
<proteinExistence type="predicted"/>
<organism evidence="2 3">
    <name type="scientific">Actinomycetospora cinnamomea</name>
    <dbReference type="NCBI Taxonomy" id="663609"/>
    <lineage>
        <taxon>Bacteria</taxon>
        <taxon>Bacillati</taxon>
        <taxon>Actinomycetota</taxon>
        <taxon>Actinomycetes</taxon>
        <taxon>Pseudonocardiales</taxon>
        <taxon>Pseudonocardiaceae</taxon>
        <taxon>Actinomycetospora</taxon>
    </lineage>
</organism>
<sequence>MAQPRDDPRDPMTAMTIIVAVVAFWTLFVVGVLVGISVHREATRRRTHRLHRGELELARAEVVAYRTPVTARDLRTD</sequence>
<keyword evidence="3" id="KW-1185">Reference proteome</keyword>
<reference evidence="2 3" key="1">
    <citation type="submission" date="2018-04" db="EMBL/GenBank/DDBJ databases">
        <title>Genomic Encyclopedia of Type Strains, Phase IV (KMG-IV): sequencing the most valuable type-strain genomes for metagenomic binning, comparative biology and taxonomic classification.</title>
        <authorList>
            <person name="Goeker M."/>
        </authorList>
    </citation>
    <scope>NUCLEOTIDE SEQUENCE [LARGE SCALE GENOMIC DNA]</scope>
    <source>
        <strain evidence="2 3">DSM 45771</strain>
    </source>
</reference>
<dbReference type="EMBL" id="QEKW01000006">
    <property type="protein sequence ID" value="PVZ09429.1"/>
    <property type="molecule type" value="Genomic_DNA"/>
</dbReference>
<accession>A0A2U1FBB8</accession>
<dbReference type="OrthoDB" id="9956747at2"/>
<comment type="caution">
    <text evidence="2">The sequence shown here is derived from an EMBL/GenBank/DDBJ whole genome shotgun (WGS) entry which is preliminary data.</text>
</comment>
<protein>
    <submittedName>
        <fullName evidence="2">Uncharacterized protein</fullName>
    </submittedName>
</protein>
<keyword evidence="1" id="KW-1133">Transmembrane helix</keyword>